<evidence type="ECO:0000313" key="2">
    <source>
        <dbReference type="EMBL" id="AHF24227.1"/>
    </source>
</evidence>
<feature type="transmembrane region" description="Helical" evidence="1">
    <location>
        <begin position="80"/>
        <end position="99"/>
    </location>
</feature>
<dbReference type="EMBL" id="KC246787">
    <property type="protein sequence ID" value="AHF24227.1"/>
    <property type="molecule type" value="Genomic_DNA"/>
</dbReference>
<dbReference type="AlphaFoldDB" id="W0FN40"/>
<evidence type="ECO:0000256" key="1">
    <source>
        <dbReference type="SAM" id="Phobius"/>
    </source>
</evidence>
<name>W0FN40_9BACT</name>
<dbReference type="InterPro" id="IPR046283">
    <property type="entry name" value="DUF6320"/>
</dbReference>
<evidence type="ECO:0008006" key="3">
    <source>
        <dbReference type="Google" id="ProtNLM"/>
    </source>
</evidence>
<reference evidence="2" key="1">
    <citation type="journal article" date="2013" name="PLoS ONE">
        <title>Metagenomic insights into the carbohydrate-active enzymes carried by the microorganisms adhering to solid digesta in the rumen of cows.</title>
        <authorList>
            <person name="Wang L."/>
            <person name="Hatem A."/>
            <person name="Catalyurek U.V."/>
            <person name="Morrison M."/>
            <person name="Yu Z."/>
        </authorList>
    </citation>
    <scope>NUCLEOTIDE SEQUENCE</scope>
</reference>
<proteinExistence type="predicted"/>
<dbReference type="Pfam" id="PF19845">
    <property type="entry name" value="DUF6320"/>
    <property type="match status" value="1"/>
</dbReference>
<keyword evidence="1" id="KW-1133">Transmembrane helix</keyword>
<accession>W0FN40</accession>
<feature type="transmembrane region" description="Helical" evidence="1">
    <location>
        <begin position="164"/>
        <end position="182"/>
    </location>
</feature>
<sequence length="228" mass="25285">MYCVKCGVKLPDGAGACPLCNTPVLYDDGAAREARYSDRYPAEQRHGKFVLLALLTAVMAATGMICLILCLKTYGRASWSGYVLLGLALAWIVAILPAWFRRWHPFIFLSVDIAAICGFLVYVNGVTGGHWFLPFAFPVTLLLGAILLVIVALMRRVRRGRLRLTAVLIICVGLSCMLIELFEHITFGTQMFLWSLYCVSAFGAVGLFLLIASLIPPLRAFLERKFFI</sequence>
<feature type="transmembrane region" description="Helical" evidence="1">
    <location>
        <begin position="106"/>
        <end position="125"/>
    </location>
</feature>
<feature type="transmembrane region" description="Helical" evidence="1">
    <location>
        <begin position="131"/>
        <end position="152"/>
    </location>
</feature>
<keyword evidence="1" id="KW-0472">Membrane</keyword>
<keyword evidence="1" id="KW-0812">Transmembrane</keyword>
<feature type="transmembrane region" description="Helical" evidence="1">
    <location>
        <begin position="194"/>
        <end position="215"/>
    </location>
</feature>
<feature type="transmembrane region" description="Helical" evidence="1">
    <location>
        <begin position="49"/>
        <end position="74"/>
    </location>
</feature>
<organism evidence="2">
    <name type="scientific">uncultured bacterium Contig160</name>
    <dbReference type="NCBI Taxonomy" id="1393469"/>
    <lineage>
        <taxon>Bacteria</taxon>
        <taxon>environmental samples</taxon>
    </lineage>
</organism>
<protein>
    <recommendedName>
        <fullName evidence="3">Zinc ribbon domain-containing protein</fullName>
    </recommendedName>
</protein>